<dbReference type="GO" id="GO:0003676">
    <property type="term" value="F:nucleic acid binding"/>
    <property type="evidence" value="ECO:0007669"/>
    <property type="project" value="InterPro"/>
</dbReference>
<organism evidence="8 9">
    <name type="scientific">Schaedlerella arabinosiphila</name>
    <dbReference type="NCBI Taxonomy" id="2044587"/>
    <lineage>
        <taxon>Bacteria</taxon>
        <taxon>Bacillati</taxon>
        <taxon>Bacillota</taxon>
        <taxon>Clostridia</taxon>
        <taxon>Lachnospirales</taxon>
        <taxon>Lachnospiraceae</taxon>
        <taxon>Schaedlerella</taxon>
    </lineage>
</organism>
<name>A0A3R8KTB5_9FIRM</name>
<evidence type="ECO:0000256" key="3">
    <source>
        <dbReference type="ARBA" id="ARBA00022691"/>
    </source>
</evidence>
<evidence type="ECO:0000313" key="8">
    <source>
        <dbReference type="EMBL" id="RRK31453.1"/>
    </source>
</evidence>
<dbReference type="NCBIfam" id="TIGR00536">
    <property type="entry name" value="hemK_fam"/>
    <property type="match status" value="1"/>
</dbReference>
<comment type="similarity">
    <text evidence="5">Belongs to the protein N5-glutamine methyltransferase family. PrmC subfamily.</text>
</comment>
<accession>A0A3R8KTB5</accession>
<dbReference type="PANTHER" id="PTHR18895:SF74">
    <property type="entry name" value="MTRF1L RELEASE FACTOR GLUTAMINE METHYLTRANSFERASE"/>
    <property type="match status" value="1"/>
</dbReference>
<keyword evidence="2 5" id="KW-0808">Transferase</keyword>
<evidence type="ECO:0000256" key="4">
    <source>
        <dbReference type="ARBA" id="ARBA00048391"/>
    </source>
</evidence>
<feature type="binding site" evidence="5">
    <location>
        <position position="213"/>
    </location>
    <ligand>
        <name>S-adenosyl-L-methionine</name>
        <dbReference type="ChEBI" id="CHEBI:59789"/>
    </ligand>
</feature>
<dbReference type="EMBL" id="RHJS01000002">
    <property type="protein sequence ID" value="RRK31453.1"/>
    <property type="molecule type" value="Genomic_DNA"/>
</dbReference>
<dbReference type="NCBIfam" id="TIGR03534">
    <property type="entry name" value="RF_mod_PrmC"/>
    <property type="match status" value="1"/>
</dbReference>
<dbReference type="InterPro" id="IPR002052">
    <property type="entry name" value="DNA_methylase_N6_adenine_CS"/>
</dbReference>
<dbReference type="HAMAP" id="MF_02126">
    <property type="entry name" value="RF_methyltr_PrmC"/>
    <property type="match status" value="1"/>
</dbReference>
<evidence type="ECO:0000256" key="5">
    <source>
        <dbReference type="HAMAP-Rule" id="MF_02126"/>
    </source>
</evidence>
<evidence type="ECO:0000256" key="1">
    <source>
        <dbReference type="ARBA" id="ARBA00022603"/>
    </source>
</evidence>
<dbReference type="SUPFAM" id="SSF53335">
    <property type="entry name" value="S-adenosyl-L-methionine-dependent methyltransferases"/>
    <property type="match status" value="1"/>
</dbReference>
<feature type="domain" description="Methyltransferase small" evidence="6">
    <location>
        <begin position="171"/>
        <end position="221"/>
    </location>
</feature>
<reference evidence="8" key="1">
    <citation type="submission" date="2018-10" db="EMBL/GenBank/DDBJ databases">
        <title>Schaedlerella arabinophila gen. nov. sp. nov., isolated from the mouse intestinal tract and comparative analysis with the genome of the closely related altered Schaedler flora strain ASF502.</title>
        <authorList>
            <person name="Miyake S."/>
            <person name="Soh M."/>
            <person name="Seedorf H."/>
        </authorList>
    </citation>
    <scope>NUCLEOTIDE SEQUENCE [LARGE SCALE GENOMIC DNA]</scope>
    <source>
        <strain evidence="8">DSM 106076</strain>
    </source>
</reference>
<dbReference type="InterPro" id="IPR019874">
    <property type="entry name" value="RF_methyltr_PrmC"/>
</dbReference>
<dbReference type="Pfam" id="PF05175">
    <property type="entry name" value="MTS"/>
    <property type="match status" value="1"/>
</dbReference>
<keyword evidence="1 5" id="KW-0489">Methyltransferase</keyword>
<dbReference type="GO" id="GO:0102559">
    <property type="term" value="F:peptide chain release factor N(5)-glutamine methyltransferase activity"/>
    <property type="evidence" value="ECO:0007669"/>
    <property type="project" value="UniProtKB-EC"/>
</dbReference>
<gene>
    <name evidence="5 8" type="primary">prmC</name>
    <name evidence="8" type="ORF">EBB54_08805</name>
</gene>
<dbReference type="GO" id="GO:0032259">
    <property type="term" value="P:methylation"/>
    <property type="evidence" value="ECO:0007669"/>
    <property type="project" value="UniProtKB-KW"/>
</dbReference>
<protein>
    <recommendedName>
        <fullName evidence="5">Release factor glutamine methyltransferase</fullName>
        <shortName evidence="5">RF MTase</shortName>
        <ecNumber evidence="5">2.1.1.297</ecNumber>
    </recommendedName>
    <alternativeName>
        <fullName evidence="5">N5-glutamine methyltransferase PrmC</fullName>
    </alternativeName>
    <alternativeName>
        <fullName evidence="5">Protein-(glutamine-N5) MTase PrmC</fullName>
    </alternativeName>
    <alternativeName>
        <fullName evidence="5">Protein-glutamine N-methyltransferase PrmC</fullName>
    </alternativeName>
</protein>
<evidence type="ECO:0000313" key="9">
    <source>
        <dbReference type="Proteomes" id="UP000274920"/>
    </source>
</evidence>
<dbReference type="InterPro" id="IPR004556">
    <property type="entry name" value="HemK-like"/>
</dbReference>
<dbReference type="RefSeq" id="WP_125127119.1">
    <property type="nucleotide sequence ID" value="NZ_RHJS01000002.1"/>
</dbReference>
<feature type="binding site" evidence="5">
    <location>
        <begin position="213"/>
        <end position="216"/>
    </location>
    <ligand>
        <name>substrate</name>
    </ligand>
</feature>
<dbReference type="AlphaFoldDB" id="A0A3R8KTB5"/>
<dbReference type="Gene3D" id="3.40.50.150">
    <property type="entry name" value="Vaccinia Virus protein VP39"/>
    <property type="match status" value="1"/>
</dbReference>
<keyword evidence="3 5" id="KW-0949">S-adenosyl-L-methionine</keyword>
<feature type="domain" description="Release factor glutamine methyltransferase N-terminal" evidence="7">
    <location>
        <begin position="7"/>
        <end position="75"/>
    </location>
</feature>
<dbReference type="Proteomes" id="UP000274920">
    <property type="component" value="Unassembled WGS sequence"/>
</dbReference>
<keyword evidence="9" id="KW-1185">Reference proteome</keyword>
<sequence>MTVRDACVKGTKLLERQGIPEAALDAWYLLEHITGISRARYLSDGGQALEEALEARYFALIEKRGRRIPLQHLTGVQEFMGYSFLVSRHVLIPRQDTETLVEEALSVLKKEAGPLRVLDMCTGSGCILLSVLKWMCQEQGYVIKSRKDFDPVAGQAVSSGEGGLSICGVGADISAPALEVAAGNAKSLGVEAEFCQGDLFENVKGRFSMILSNPPYIRTSEIETLQEEVRLHDPISALDGGADGLDFYRRIIRESREYLLPKGHLMFEIGYDEAGTVAEWMKEAGFGNISVKKDLAGLDRVISGVYQ</sequence>
<proteinExistence type="inferred from homology"/>
<dbReference type="EC" id="2.1.1.297" evidence="5"/>
<feature type="binding site" evidence="5">
    <location>
        <position position="172"/>
    </location>
    <ligand>
        <name>S-adenosyl-L-methionine</name>
        <dbReference type="ChEBI" id="CHEBI:59789"/>
    </ligand>
</feature>
<comment type="catalytic activity">
    <reaction evidence="4 5">
        <text>L-glutaminyl-[peptide chain release factor] + S-adenosyl-L-methionine = N(5)-methyl-L-glutaminyl-[peptide chain release factor] + S-adenosyl-L-homocysteine + H(+)</text>
        <dbReference type="Rhea" id="RHEA:42896"/>
        <dbReference type="Rhea" id="RHEA-COMP:10271"/>
        <dbReference type="Rhea" id="RHEA-COMP:10272"/>
        <dbReference type="ChEBI" id="CHEBI:15378"/>
        <dbReference type="ChEBI" id="CHEBI:30011"/>
        <dbReference type="ChEBI" id="CHEBI:57856"/>
        <dbReference type="ChEBI" id="CHEBI:59789"/>
        <dbReference type="ChEBI" id="CHEBI:61891"/>
        <dbReference type="EC" id="2.1.1.297"/>
    </reaction>
</comment>
<comment type="caution">
    <text evidence="8">The sequence shown here is derived from an EMBL/GenBank/DDBJ whole genome shotgun (WGS) entry which is preliminary data.</text>
</comment>
<dbReference type="Gene3D" id="1.10.8.10">
    <property type="entry name" value="DNA helicase RuvA subunit, C-terminal domain"/>
    <property type="match status" value="1"/>
</dbReference>
<dbReference type="InterPro" id="IPR050320">
    <property type="entry name" value="N5-glutamine_MTase"/>
</dbReference>
<dbReference type="InterPro" id="IPR040758">
    <property type="entry name" value="PrmC_N"/>
</dbReference>
<dbReference type="CDD" id="cd02440">
    <property type="entry name" value="AdoMet_MTases"/>
    <property type="match status" value="1"/>
</dbReference>
<dbReference type="InterPro" id="IPR029063">
    <property type="entry name" value="SAM-dependent_MTases_sf"/>
</dbReference>
<dbReference type="InterPro" id="IPR007848">
    <property type="entry name" value="Small_mtfrase_dom"/>
</dbReference>
<evidence type="ECO:0000259" key="7">
    <source>
        <dbReference type="Pfam" id="PF17827"/>
    </source>
</evidence>
<comment type="function">
    <text evidence="5">Methylates the class 1 translation termination release factors RF1/PrfA and RF2/PrfB on the glutamine residue of the universally conserved GGQ motif.</text>
</comment>
<evidence type="ECO:0000256" key="2">
    <source>
        <dbReference type="ARBA" id="ARBA00022679"/>
    </source>
</evidence>
<comment type="caution">
    <text evidence="5">Lacks conserved residue(s) required for the propagation of feature annotation.</text>
</comment>
<dbReference type="Pfam" id="PF17827">
    <property type="entry name" value="PrmC_N"/>
    <property type="match status" value="1"/>
</dbReference>
<dbReference type="PANTHER" id="PTHR18895">
    <property type="entry name" value="HEMK METHYLTRANSFERASE"/>
    <property type="match status" value="1"/>
</dbReference>
<evidence type="ECO:0000259" key="6">
    <source>
        <dbReference type="Pfam" id="PF05175"/>
    </source>
</evidence>
<dbReference type="PROSITE" id="PS00092">
    <property type="entry name" value="N6_MTASE"/>
    <property type="match status" value="1"/>
</dbReference>